<gene>
    <name evidence="1" type="ORF">S01H1_52088</name>
</gene>
<proteinExistence type="predicted"/>
<organism evidence="1">
    <name type="scientific">marine sediment metagenome</name>
    <dbReference type="NCBI Taxonomy" id="412755"/>
    <lineage>
        <taxon>unclassified sequences</taxon>
        <taxon>metagenomes</taxon>
        <taxon>ecological metagenomes</taxon>
    </lineage>
</organism>
<accession>X0W975</accession>
<reference evidence="1" key="1">
    <citation type="journal article" date="2014" name="Front. Microbiol.">
        <title>High frequency of phylogenetically diverse reductive dehalogenase-homologous genes in deep subseafloor sedimentary metagenomes.</title>
        <authorList>
            <person name="Kawai M."/>
            <person name="Futagami T."/>
            <person name="Toyoda A."/>
            <person name="Takaki Y."/>
            <person name="Nishi S."/>
            <person name="Hori S."/>
            <person name="Arai W."/>
            <person name="Tsubouchi T."/>
            <person name="Morono Y."/>
            <person name="Uchiyama I."/>
            <person name="Ito T."/>
            <person name="Fujiyama A."/>
            <person name="Inagaki F."/>
            <person name="Takami H."/>
        </authorList>
    </citation>
    <scope>NUCLEOTIDE SEQUENCE</scope>
    <source>
        <strain evidence="1">Expedition CK06-06</strain>
    </source>
</reference>
<protein>
    <submittedName>
        <fullName evidence="1">Uncharacterized protein</fullName>
    </submittedName>
</protein>
<dbReference type="AlphaFoldDB" id="X0W975"/>
<evidence type="ECO:0000313" key="1">
    <source>
        <dbReference type="EMBL" id="GAG27469.1"/>
    </source>
</evidence>
<name>X0W975_9ZZZZ</name>
<comment type="caution">
    <text evidence="1">The sequence shown here is derived from an EMBL/GenBank/DDBJ whole genome shotgun (WGS) entry which is preliminary data.</text>
</comment>
<sequence length="87" mass="10020">VNRFRLHEVQLDMEVAFDDVNALVSLTTSRDGGKTWSNLNESFTGKTGEHRTRVRWERLGQFRDCILKVIITQAIPIRILGLHVRTS</sequence>
<dbReference type="EMBL" id="BARS01033652">
    <property type="protein sequence ID" value="GAG27469.1"/>
    <property type="molecule type" value="Genomic_DNA"/>
</dbReference>
<feature type="non-terminal residue" evidence="1">
    <location>
        <position position="1"/>
    </location>
</feature>